<dbReference type="RefSeq" id="WP_140452384.1">
    <property type="nucleotide sequence ID" value="NZ_VFRP01000001.1"/>
</dbReference>
<dbReference type="InterPro" id="IPR000644">
    <property type="entry name" value="CBS_dom"/>
</dbReference>
<dbReference type="AlphaFoldDB" id="A0A501WZI6"/>
<dbReference type="Pfam" id="PF00571">
    <property type="entry name" value="CBS"/>
    <property type="match status" value="2"/>
</dbReference>
<dbReference type="OrthoDB" id="9807125at2"/>
<dbReference type="SMART" id="SM00116">
    <property type="entry name" value="CBS"/>
    <property type="match status" value="2"/>
</dbReference>
<dbReference type="InterPro" id="IPR044725">
    <property type="entry name" value="CBSX3_CBS_dom"/>
</dbReference>
<evidence type="ECO:0000313" key="4">
    <source>
        <dbReference type="EMBL" id="TPE53805.1"/>
    </source>
</evidence>
<dbReference type="Gene3D" id="3.10.580.10">
    <property type="entry name" value="CBS-domain"/>
    <property type="match status" value="1"/>
</dbReference>
<evidence type="ECO:0000256" key="1">
    <source>
        <dbReference type="ARBA" id="ARBA00023122"/>
    </source>
</evidence>
<evidence type="ECO:0000256" key="2">
    <source>
        <dbReference type="PROSITE-ProRule" id="PRU00703"/>
    </source>
</evidence>
<keyword evidence="5" id="KW-1185">Reference proteome</keyword>
<organism evidence="4 5">
    <name type="scientific">Amaricoccus solimangrovi</name>
    <dbReference type="NCBI Taxonomy" id="2589815"/>
    <lineage>
        <taxon>Bacteria</taxon>
        <taxon>Pseudomonadati</taxon>
        <taxon>Pseudomonadota</taxon>
        <taxon>Alphaproteobacteria</taxon>
        <taxon>Rhodobacterales</taxon>
        <taxon>Paracoccaceae</taxon>
        <taxon>Amaricoccus</taxon>
    </lineage>
</organism>
<evidence type="ECO:0000259" key="3">
    <source>
        <dbReference type="PROSITE" id="PS51371"/>
    </source>
</evidence>
<protein>
    <submittedName>
        <fullName evidence="4">CBS domain-containing protein</fullName>
    </submittedName>
</protein>
<dbReference type="InterPro" id="IPR046342">
    <property type="entry name" value="CBS_dom_sf"/>
</dbReference>
<reference evidence="4 5" key="1">
    <citation type="submission" date="2019-06" db="EMBL/GenBank/DDBJ databases">
        <title>A novel bacterium of genus Amaricoccus, isolated from marine sediment.</title>
        <authorList>
            <person name="Huang H."/>
            <person name="Mo K."/>
            <person name="Hu Y."/>
        </authorList>
    </citation>
    <scope>NUCLEOTIDE SEQUENCE [LARGE SCALE GENOMIC DNA]</scope>
    <source>
        <strain evidence="4 5">HB172011</strain>
    </source>
</reference>
<dbReference type="PROSITE" id="PS51371">
    <property type="entry name" value="CBS"/>
    <property type="match status" value="2"/>
</dbReference>
<dbReference type="PANTHER" id="PTHR43080">
    <property type="entry name" value="CBS DOMAIN-CONTAINING PROTEIN CBSX3, MITOCHONDRIAL"/>
    <property type="match status" value="1"/>
</dbReference>
<keyword evidence="1 2" id="KW-0129">CBS domain</keyword>
<name>A0A501WZI6_9RHOB</name>
<sequence>MIVRNIVGGKPSHDIVTVKRDDTVRTAVEILARHRIGAVIVSDDGAIVDGILSERDIVRALGTVGAACLEAKVKDLMTSSVVGCHYDDTAHAVLGKMTEGRFRHMPVIEDNRMVGVISIGDVVKARLEEIEMENSALTGMIANSW</sequence>
<accession>A0A501WZI6</accession>
<dbReference type="Proteomes" id="UP000319255">
    <property type="component" value="Unassembled WGS sequence"/>
</dbReference>
<comment type="caution">
    <text evidence="4">The sequence shown here is derived from an EMBL/GenBank/DDBJ whole genome shotgun (WGS) entry which is preliminary data.</text>
</comment>
<dbReference type="EMBL" id="VFRP01000001">
    <property type="protein sequence ID" value="TPE53805.1"/>
    <property type="molecule type" value="Genomic_DNA"/>
</dbReference>
<dbReference type="CDD" id="cd04623">
    <property type="entry name" value="CBS_pair_bac_euk"/>
    <property type="match status" value="1"/>
</dbReference>
<feature type="domain" description="CBS" evidence="3">
    <location>
        <begin position="11"/>
        <end position="68"/>
    </location>
</feature>
<proteinExistence type="predicted"/>
<feature type="domain" description="CBS" evidence="3">
    <location>
        <begin position="77"/>
        <end position="132"/>
    </location>
</feature>
<dbReference type="PANTHER" id="PTHR43080:SF2">
    <property type="entry name" value="CBS DOMAIN-CONTAINING PROTEIN"/>
    <property type="match status" value="1"/>
</dbReference>
<dbReference type="InterPro" id="IPR051257">
    <property type="entry name" value="Diverse_CBS-Domain"/>
</dbReference>
<evidence type="ECO:0000313" key="5">
    <source>
        <dbReference type="Proteomes" id="UP000319255"/>
    </source>
</evidence>
<gene>
    <name evidence="4" type="ORF">FJM51_01805</name>
</gene>
<dbReference type="SUPFAM" id="SSF54631">
    <property type="entry name" value="CBS-domain pair"/>
    <property type="match status" value="1"/>
</dbReference>